<dbReference type="InterPro" id="IPR038717">
    <property type="entry name" value="Tc1-like_DDE_dom"/>
</dbReference>
<organism evidence="2 3">
    <name type="scientific">Araneus ventricosus</name>
    <name type="common">Orbweaver spider</name>
    <name type="synonym">Epeira ventricosa</name>
    <dbReference type="NCBI Taxonomy" id="182803"/>
    <lineage>
        <taxon>Eukaryota</taxon>
        <taxon>Metazoa</taxon>
        <taxon>Ecdysozoa</taxon>
        <taxon>Arthropoda</taxon>
        <taxon>Chelicerata</taxon>
        <taxon>Arachnida</taxon>
        <taxon>Araneae</taxon>
        <taxon>Araneomorphae</taxon>
        <taxon>Entelegynae</taxon>
        <taxon>Araneoidea</taxon>
        <taxon>Araneidae</taxon>
        <taxon>Araneus</taxon>
    </lineage>
</organism>
<evidence type="ECO:0000259" key="1">
    <source>
        <dbReference type="Pfam" id="PF13358"/>
    </source>
</evidence>
<evidence type="ECO:0000313" key="3">
    <source>
        <dbReference type="Proteomes" id="UP000499080"/>
    </source>
</evidence>
<dbReference type="PANTHER" id="PTHR47326:SF1">
    <property type="entry name" value="HTH PSQ-TYPE DOMAIN-CONTAINING PROTEIN"/>
    <property type="match status" value="1"/>
</dbReference>
<evidence type="ECO:0000313" key="2">
    <source>
        <dbReference type="EMBL" id="GBN76620.1"/>
    </source>
</evidence>
<reference evidence="2 3" key="1">
    <citation type="journal article" date="2019" name="Sci. Rep.">
        <title>Orb-weaving spider Araneus ventricosus genome elucidates the spidroin gene catalogue.</title>
        <authorList>
            <person name="Kono N."/>
            <person name="Nakamura H."/>
            <person name="Ohtoshi R."/>
            <person name="Moran D.A.P."/>
            <person name="Shinohara A."/>
            <person name="Yoshida Y."/>
            <person name="Fujiwara M."/>
            <person name="Mori M."/>
            <person name="Tomita M."/>
            <person name="Arakawa K."/>
        </authorList>
    </citation>
    <scope>NUCLEOTIDE SEQUENCE [LARGE SCALE GENOMIC DNA]</scope>
</reference>
<dbReference type="PANTHER" id="PTHR47326">
    <property type="entry name" value="TRANSPOSABLE ELEMENT TC3 TRANSPOSASE-LIKE PROTEIN"/>
    <property type="match status" value="1"/>
</dbReference>
<sequence>MTPWLLHCDDKALTEGQLTDADKHGIDELPNLMIGSPERSVPLLKRERRLAYRRKRLKPCTPLNNAFFNGGARVPQVKRESYGNKAQFSSTIYVPKGPDAKTIRTLFVKFQRTGSVTDDLVGNVGRQQTAVTPENVAIVSGIIQQNPMSSVRRIASETGLKRSSTQKILRKSLHMFPFKIQTHQAIPVRAVQQRVDFANQMLTMIDSEGFDVGCIWFTDEAHFHLNGFVNKQNWRFWGSKNPYWCEAKPLYSPKVTVWAAVCSRGIIGPFFIRETVTSERYVAILEQFVATQQVLEDRPRTEWFMQEGARPHRTEQVFRFLDEYFGNRVIALEYPKFTGAGMDWPPYSPDLTPCDYFLWGTLKDIVYPKHPATLDELESAICVACESISVETVRNMMANFILRLRHLCCANGEHFENIVM</sequence>
<feature type="domain" description="Tc1-like transposase DDE" evidence="1">
    <location>
        <begin position="215"/>
        <end position="373"/>
    </location>
</feature>
<dbReference type="AlphaFoldDB" id="A0A4Y2RMJ5"/>
<dbReference type="Gene3D" id="3.30.420.10">
    <property type="entry name" value="Ribonuclease H-like superfamily/Ribonuclease H"/>
    <property type="match status" value="1"/>
</dbReference>
<gene>
    <name evidence="2" type="ORF">AVEN_131837_1</name>
</gene>
<proteinExistence type="predicted"/>
<dbReference type="GO" id="GO:0003676">
    <property type="term" value="F:nucleic acid binding"/>
    <property type="evidence" value="ECO:0007669"/>
    <property type="project" value="InterPro"/>
</dbReference>
<comment type="caution">
    <text evidence="2">The sequence shown here is derived from an EMBL/GenBank/DDBJ whole genome shotgun (WGS) entry which is preliminary data.</text>
</comment>
<dbReference type="EMBL" id="BGPR01017596">
    <property type="protein sequence ID" value="GBN76620.1"/>
    <property type="molecule type" value="Genomic_DNA"/>
</dbReference>
<name>A0A4Y2RMJ5_ARAVE</name>
<accession>A0A4Y2RMJ5</accession>
<dbReference type="Pfam" id="PF13358">
    <property type="entry name" value="DDE_3"/>
    <property type="match status" value="1"/>
</dbReference>
<dbReference type="Proteomes" id="UP000499080">
    <property type="component" value="Unassembled WGS sequence"/>
</dbReference>
<protein>
    <recommendedName>
        <fullName evidence="1">Tc1-like transposase DDE domain-containing protein</fullName>
    </recommendedName>
</protein>
<dbReference type="InterPro" id="IPR036397">
    <property type="entry name" value="RNaseH_sf"/>
</dbReference>
<keyword evidence="3" id="KW-1185">Reference proteome</keyword>